<dbReference type="OrthoDB" id="9764669at2"/>
<dbReference type="GO" id="GO:0044718">
    <property type="term" value="P:siderophore transmembrane transport"/>
    <property type="evidence" value="ECO:0007669"/>
    <property type="project" value="TreeGrafter"/>
</dbReference>
<keyword evidence="6 11" id="KW-0798">TonB box</keyword>
<dbReference type="AlphaFoldDB" id="A0A1G9WJT4"/>
<dbReference type="Gene3D" id="2.40.170.20">
    <property type="entry name" value="TonB-dependent receptor, beta-barrel domain"/>
    <property type="match status" value="1"/>
</dbReference>
<evidence type="ECO:0000259" key="13">
    <source>
        <dbReference type="Pfam" id="PF00593"/>
    </source>
</evidence>
<dbReference type="Gene3D" id="2.60.40.1120">
    <property type="entry name" value="Carboxypeptidase-like, regulatory domain"/>
    <property type="match status" value="1"/>
</dbReference>
<feature type="signal peptide" evidence="12">
    <location>
        <begin position="1"/>
        <end position="19"/>
    </location>
</feature>
<evidence type="ECO:0000256" key="4">
    <source>
        <dbReference type="ARBA" id="ARBA00022692"/>
    </source>
</evidence>
<comment type="similarity">
    <text evidence="10 11">Belongs to the TonB-dependent receptor family.</text>
</comment>
<dbReference type="Gene3D" id="2.170.130.10">
    <property type="entry name" value="TonB-dependent receptor, plug domain"/>
    <property type="match status" value="1"/>
</dbReference>
<evidence type="ECO:0000256" key="11">
    <source>
        <dbReference type="RuleBase" id="RU003357"/>
    </source>
</evidence>
<evidence type="ECO:0000259" key="14">
    <source>
        <dbReference type="Pfam" id="PF07715"/>
    </source>
</evidence>
<keyword evidence="8 15" id="KW-0675">Receptor</keyword>
<evidence type="ECO:0000256" key="6">
    <source>
        <dbReference type="ARBA" id="ARBA00023077"/>
    </source>
</evidence>
<keyword evidence="16" id="KW-1185">Reference proteome</keyword>
<dbReference type="Pfam" id="PF00593">
    <property type="entry name" value="TonB_dep_Rec_b-barrel"/>
    <property type="match status" value="1"/>
</dbReference>
<proteinExistence type="inferred from homology"/>
<dbReference type="PROSITE" id="PS52016">
    <property type="entry name" value="TONB_DEPENDENT_REC_3"/>
    <property type="match status" value="1"/>
</dbReference>
<comment type="subcellular location">
    <subcellularLocation>
        <location evidence="1 10">Cell outer membrane</location>
        <topology evidence="1 10">Multi-pass membrane protein</topology>
    </subcellularLocation>
</comment>
<dbReference type="PANTHER" id="PTHR30069:SF29">
    <property type="entry name" value="HEMOGLOBIN AND HEMOGLOBIN-HAPTOGLOBIN-BINDING PROTEIN 1-RELATED"/>
    <property type="match status" value="1"/>
</dbReference>
<dbReference type="Pfam" id="PF13715">
    <property type="entry name" value="CarbopepD_reg_2"/>
    <property type="match status" value="1"/>
</dbReference>
<dbReference type="GO" id="GO:0009279">
    <property type="term" value="C:cell outer membrane"/>
    <property type="evidence" value="ECO:0007669"/>
    <property type="project" value="UniProtKB-SubCell"/>
</dbReference>
<feature type="domain" description="TonB-dependent receptor plug" evidence="14">
    <location>
        <begin position="123"/>
        <end position="227"/>
    </location>
</feature>
<dbReference type="Proteomes" id="UP000199226">
    <property type="component" value="Unassembled WGS sequence"/>
</dbReference>
<dbReference type="InterPro" id="IPR037066">
    <property type="entry name" value="Plug_dom_sf"/>
</dbReference>
<dbReference type="PANTHER" id="PTHR30069">
    <property type="entry name" value="TONB-DEPENDENT OUTER MEMBRANE RECEPTOR"/>
    <property type="match status" value="1"/>
</dbReference>
<evidence type="ECO:0000256" key="1">
    <source>
        <dbReference type="ARBA" id="ARBA00004571"/>
    </source>
</evidence>
<dbReference type="InterPro" id="IPR036942">
    <property type="entry name" value="Beta-barrel_TonB_sf"/>
</dbReference>
<dbReference type="GO" id="GO:0015344">
    <property type="term" value="F:siderophore uptake transmembrane transporter activity"/>
    <property type="evidence" value="ECO:0007669"/>
    <property type="project" value="TreeGrafter"/>
</dbReference>
<dbReference type="EMBL" id="FNHH01000025">
    <property type="protein sequence ID" value="SDM84305.1"/>
    <property type="molecule type" value="Genomic_DNA"/>
</dbReference>
<evidence type="ECO:0000256" key="9">
    <source>
        <dbReference type="ARBA" id="ARBA00023237"/>
    </source>
</evidence>
<evidence type="ECO:0000256" key="7">
    <source>
        <dbReference type="ARBA" id="ARBA00023136"/>
    </source>
</evidence>
<evidence type="ECO:0000256" key="2">
    <source>
        <dbReference type="ARBA" id="ARBA00022448"/>
    </source>
</evidence>
<dbReference type="RefSeq" id="WP_090706118.1">
    <property type="nucleotide sequence ID" value="NZ_FNHH01000025.1"/>
</dbReference>
<feature type="domain" description="TonB-dependent receptor-like beta-barrel" evidence="13">
    <location>
        <begin position="400"/>
        <end position="720"/>
    </location>
</feature>
<keyword evidence="3 10" id="KW-1134">Transmembrane beta strand</keyword>
<evidence type="ECO:0000256" key="3">
    <source>
        <dbReference type="ARBA" id="ARBA00022452"/>
    </source>
</evidence>
<protein>
    <submittedName>
        <fullName evidence="15">Hemoglobin/transferrin/lactoferrin receptor protein</fullName>
    </submittedName>
</protein>
<keyword evidence="9 10" id="KW-0998">Cell outer membrane</keyword>
<organism evidence="15 16">
    <name type="scientific">Daejeonella rubra</name>
    <dbReference type="NCBI Taxonomy" id="990371"/>
    <lineage>
        <taxon>Bacteria</taxon>
        <taxon>Pseudomonadati</taxon>
        <taxon>Bacteroidota</taxon>
        <taxon>Sphingobacteriia</taxon>
        <taxon>Sphingobacteriales</taxon>
        <taxon>Sphingobacteriaceae</taxon>
        <taxon>Daejeonella</taxon>
    </lineage>
</organism>
<evidence type="ECO:0000256" key="5">
    <source>
        <dbReference type="ARBA" id="ARBA00022729"/>
    </source>
</evidence>
<dbReference type="Pfam" id="PF07715">
    <property type="entry name" value="Plug"/>
    <property type="match status" value="1"/>
</dbReference>
<feature type="chain" id="PRO_5011438597" evidence="12">
    <location>
        <begin position="20"/>
        <end position="747"/>
    </location>
</feature>
<name>A0A1G9WJT4_9SPHI</name>
<keyword evidence="4 10" id="KW-0812">Transmembrane</keyword>
<dbReference type="InterPro" id="IPR008969">
    <property type="entry name" value="CarboxyPept-like_regulatory"/>
</dbReference>
<evidence type="ECO:0000256" key="10">
    <source>
        <dbReference type="PROSITE-ProRule" id="PRU01360"/>
    </source>
</evidence>
<sequence length="747" mass="83488">MKKYLFAFFLITISLPLFSQNLNGRIFSEVTKNKIPGVNIKLEGPVSYRLATNDQGKFIFKELVPGRYSLSASRIGYETYTVFLELQSGQLMDLEIPLIESSNSLPEIEVISASRRNTSSLKLPFASSILSRPSQSENIPRSTPESLSIIPGVFVQKTNHGGGSPFIRGLTGNQTLILVDGIRMNNSTFRYGPNQYLNTVDPFSIDKIEVLRGSGSVQYGSDAMGGVIQVFTKDPGFSESNNFKGGVNARYGSGNMERSGSTEFVYSSSKLVFSGVVGLKNFGDLIGGDTTGRQSPSGYTESDASLKLKMKLSEKAELTFANQFVQQKDVDVFHKVRLENFKINKMGVQGRNLSYVKFRMEGPSPLFKEINITGSLNNTIEERNSLKNASLITGLERDKVSSSNLAVELFSDLTKYWTVNSGLEYYRDKVNSIRNNINNQSGSLTMLRGLYPNNSSYLNTSLYSLHHLELGGFNAEAGLRYNWLKASIFDNDLGQLEVSPGAFVWNTGLNYTLKNHHLYVSLNSGYRAPNIDDMGTLGIVDFRYELPSYSLKPEKSYNSELGYKYAFGSLSLGAALYRNKMIDLITRVQTAQIIDGYKVYKKENTEEALIKGVEGFLEWQANRNLSVDMFASFNHGQNLSKSEPLRRVPPFNGNISMKYKLTRLYVKGELAWADKQDRLAQGDRDDNRIPFNGTPGWKVLNIYSGYTFGKAHLRLSAQNLFNVDYRTHGSGINAVGRSLWMNVQYDL</sequence>
<dbReference type="SUPFAM" id="SSF49464">
    <property type="entry name" value="Carboxypeptidase regulatory domain-like"/>
    <property type="match status" value="1"/>
</dbReference>
<keyword evidence="7 10" id="KW-0472">Membrane</keyword>
<dbReference type="STRING" id="990371.SAMN05421813_12545"/>
<evidence type="ECO:0000256" key="8">
    <source>
        <dbReference type="ARBA" id="ARBA00023170"/>
    </source>
</evidence>
<dbReference type="InterPro" id="IPR012910">
    <property type="entry name" value="Plug_dom"/>
</dbReference>
<evidence type="ECO:0000256" key="12">
    <source>
        <dbReference type="SAM" id="SignalP"/>
    </source>
</evidence>
<gene>
    <name evidence="15" type="ORF">SAMN05421813_12545</name>
</gene>
<keyword evidence="5 12" id="KW-0732">Signal</keyword>
<accession>A0A1G9WJT4</accession>
<reference evidence="16" key="1">
    <citation type="submission" date="2016-10" db="EMBL/GenBank/DDBJ databases">
        <authorList>
            <person name="Varghese N."/>
            <person name="Submissions S."/>
        </authorList>
    </citation>
    <scope>NUCLEOTIDE SEQUENCE [LARGE SCALE GENOMIC DNA]</scope>
    <source>
        <strain evidence="16">DSM 24536</strain>
    </source>
</reference>
<evidence type="ECO:0000313" key="15">
    <source>
        <dbReference type="EMBL" id="SDM84305.1"/>
    </source>
</evidence>
<dbReference type="InterPro" id="IPR000531">
    <property type="entry name" value="Beta-barrel_TonB"/>
</dbReference>
<keyword evidence="2 10" id="KW-0813">Transport</keyword>
<evidence type="ECO:0000313" key="16">
    <source>
        <dbReference type="Proteomes" id="UP000199226"/>
    </source>
</evidence>
<dbReference type="SUPFAM" id="SSF56935">
    <property type="entry name" value="Porins"/>
    <property type="match status" value="1"/>
</dbReference>
<dbReference type="InterPro" id="IPR039426">
    <property type="entry name" value="TonB-dep_rcpt-like"/>
</dbReference>
<dbReference type="CDD" id="cd01347">
    <property type="entry name" value="ligand_gated_channel"/>
    <property type="match status" value="1"/>
</dbReference>